<gene>
    <name evidence="2" type="ORF">Sangu_2280700</name>
</gene>
<sequence>MCDHRYEIVDRDGKSSLLTLVKAFDSILAVYEGFCNLKQVDLKLKICRGSSIRKILVREAKSYYATEVIVGTAQTHHTIRSSASVAKYCAKKLSKDCSVLAVNNGKIVFHRESNSASRISLKGTCGKLDLALASPDLVTLERNCSICSPNTVAPNNSSGRLAEEPSDDDNNENSMAIVPVPKLEAASSSISPVVKRIT</sequence>
<reference evidence="2" key="1">
    <citation type="submission" date="2020-06" db="EMBL/GenBank/DDBJ databases">
        <authorList>
            <person name="Li T."/>
            <person name="Hu X."/>
            <person name="Zhang T."/>
            <person name="Song X."/>
            <person name="Zhang H."/>
            <person name="Dai N."/>
            <person name="Sheng W."/>
            <person name="Hou X."/>
            <person name="Wei L."/>
        </authorList>
    </citation>
    <scope>NUCLEOTIDE SEQUENCE</scope>
    <source>
        <strain evidence="2">G01</strain>
        <tissue evidence="2">Leaf</tissue>
    </source>
</reference>
<dbReference type="AlphaFoldDB" id="A0AAW2L8C8"/>
<evidence type="ECO:0000313" key="2">
    <source>
        <dbReference type="EMBL" id="KAL0314363.1"/>
    </source>
</evidence>
<name>A0AAW2L8C8_9LAMI</name>
<reference evidence="2" key="2">
    <citation type="journal article" date="2024" name="Plant">
        <title>Genomic evolution and insights into agronomic trait innovations of Sesamum species.</title>
        <authorList>
            <person name="Miao H."/>
            <person name="Wang L."/>
            <person name="Qu L."/>
            <person name="Liu H."/>
            <person name="Sun Y."/>
            <person name="Le M."/>
            <person name="Wang Q."/>
            <person name="Wei S."/>
            <person name="Zheng Y."/>
            <person name="Lin W."/>
            <person name="Duan Y."/>
            <person name="Cao H."/>
            <person name="Xiong S."/>
            <person name="Wang X."/>
            <person name="Wei L."/>
            <person name="Li C."/>
            <person name="Ma Q."/>
            <person name="Ju M."/>
            <person name="Zhao R."/>
            <person name="Li G."/>
            <person name="Mu C."/>
            <person name="Tian Q."/>
            <person name="Mei H."/>
            <person name="Zhang T."/>
            <person name="Gao T."/>
            <person name="Zhang H."/>
        </authorList>
    </citation>
    <scope>NUCLEOTIDE SEQUENCE</scope>
    <source>
        <strain evidence="2">G01</strain>
    </source>
</reference>
<protein>
    <submittedName>
        <fullName evidence="2">Uncharacterized protein</fullName>
    </submittedName>
</protein>
<comment type="caution">
    <text evidence="2">The sequence shown here is derived from an EMBL/GenBank/DDBJ whole genome shotgun (WGS) entry which is preliminary data.</text>
</comment>
<evidence type="ECO:0000256" key="1">
    <source>
        <dbReference type="SAM" id="MobiDB-lite"/>
    </source>
</evidence>
<proteinExistence type="predicted"/>
<dbReference type="EMBL" id="JACGWK010000015">
    <property type="protein sequence ID" value="KAL0314363.1"/>
    <property type="molecule type" value="Genomic_DNA"/>
</dbReference>
<accession>A0AAW2L8C8</accession>
<feature type="region of interest" description="Disordered" evidence="1">
    <location>
        <begin position="155"/>
        <end position="174"/>
    </location>
</feature>
<organism evidence="2">
    <name type="scientific">Sesamum angustifolium</name>
    <dbReference type="NCBI Taxonomy" id="2727405"/>
    <lineage>
        <taxon>Eukaryota</taxon>
        <taxon>Viridiplantae</taxon>
        <taxon>Streptophyta</taxon>
        <taxon>Embryophyta</taxon>
        <taxon>Tracheophyta</taxon>
        <taxon>Spermatophyta</taxon>
        <taxon>Magnoliopsida</taxon>
        <taxon>eudicotyledons</taxon>
        <taxon>Gunneridae</taxon>
        <taxon>Pentapetalae</taxon>
        <taxon>asterids</taxon>
        <taxon>lamiids</taxon>
        <taxon>Lamiales</taxon>
        <taxon>Pedaliaceae</taxon>
        <taxon>Sesamum</taxon>
    </lineage>
</organism>